<feature type="non-terminal residue" evidence="1">
    <location>
        <position position="1"/>
    </location>
</feature>
<accession>K1TZF7</accession>
<proteinExistence type="predicted"/>
<organism evidence="1">
    <name type="scientific">human gut metagenome</name>
    <dbReference type="NCBI Taxonomy" id="408170"/>
    <lineage>
        <taxon>unclassified sequences</taxon>
        <taxon>metagenomes</taxon>
        <taxon>organismal metagenomes</taxon>
    </lineage>
</organism>
<dbReference type="AlphaFoldDB" id="K1TZF7"/>
<dbReference type="EMBL" id="AJWY01004749">
    <property type="protein sequence ID" value="EKC71510.1"/>
    <property type="molecule type" value="Genomic_DNA"/>
</dbReference>
<reference evidence="1" key="1">
    <citation type="journal article" date="2013" name="Environ. Microbiol.">
        <title>Microbiota from the distal guts of lean and obese adolescents exhibit partial functional redundancy besides clear differences in community structure.</title>
        <authorList>
            <person name="Ferrer M."/>
            <person name="Ruiz A."/>
            <person name="Lanza F."/>
            <person name="Haange S.B."/>
            <person name="Oberbach A."/>
            <person name="Till H."/>
            <person name="Bargiela R."/>
            <person name="Campoy C."/>
            <person name="Segura M.T."/>
            <person name="Richter M."/>
            <person name="von Bergen M."/>
            <person name="Seifert J."/>
            <person name="Suarez A."/>
        </authorList>
    </citation>
    <scope>NUCLEOTIDE SEQUENCE</scope>
</reference>
<sequence>NLVLDVGIQQRLGSVDTEQLQNARLGIVWIDDTEWGTPPSSYYIRCCRKLPIK</sequence>
<name>K1TZF7_9ZZZZ</name>
<gene>
    <name evidence="1" type="ORF">LEA_07225</name>
</gene>
<protein>
    <submittedName>
        <fullName evidence="1">Uncharacterized protein</fullName>
    </submittedName>
</protein>
<evidence type="ECO:0000313" key="1">
    <source>
        <dbReference type="EMBL" id="EKC71510.1"/>
    </source>
</evidence>
<comment type="caution">
    <text evidence="1">The sequence shown here is derived from an EMBL/GenBank/DDBJ whole genome shotgun (WGS) entry which is preliminary data.</text>
</comment>